<gene>
    <name evidence="2" type="primary">LOC107921591</name>
</gene>
<dbReference type="AlphaFoldDB" id="A0A1U8KWZ5"/>
<dbReference type="OrthoDB" id="1936608at2759"/>
<protein>
    <recommendedName>
        <fullName evidence="3">Reverse transcriptase</fullName>
    </recommendedName>
</protein>
<evidence type="ECO:0008006" key="3">
    <source>
        <dbReference type="Google" id="ProtNLM"/>
    </source>
</evidence>
<dbReference type="STRING" id="3635.A0A1U8KWZ5"/>
<keyword evidence="1" id="KW-1185">Reference proteome</keyword>
<proteinExistence type="predicted"/>
<dbReference type="PANTHER" id="PTHR33116:SF86">
    <property type="entry name" value="REVERSE TRANSCRIPTASE DOMAIN-CONTAINING PROTEIN"/>
    <property type="match status" value="1"/>
</dbReference>
<dbReference type="Proteomes" id="UP000818029">
    <property type="component" value="Chromosome D01"/>
</dbReference>
<dbReference type="PaxDb" id="3635-A0A1U8KWZ5"/>
<name>A0A1U8KWZ5_GOSHI</name>
<accession>A0A1U8KWZ5</accession>
<evidence type="ECO:0000313" key="1">
    <source>
        <dbReference type="Proteomes" id="UP000818029"/>
    </source>
</evidence>
<sequence>MAVKLDMSKAYDRVEWTFLKEVLLRMGFAEEWVSLILRCVSIVSYTVNINGRRGDVFKPTRGLRQATKNKAKILKDILKEYEKCSGKCVNFSKSTIFFSSNTVEGDKATISIEMGIRRSTNMEKYLGLPNVVGKQKKESFQNLKDRIKQGVENWSTRFLSQGGKEVFIKSVLQAIPAYAMACFLLPKSLFGEFENLFARFWWQKCQRKKGIH</sequence>
<dbReference type="KEGG" id="ghi:107921591"/>
<dbReference type="PANTHER" id="PTHR33116">
    <property type="entry name" value="REVERSE TRANSCRIPTASE ZINC-BINDING DOMAIN-CONTAINING PROTEIN-RELATED-RELATED"/>
    <property type="match status" value="1"/>
</dbReference>
<dbReference type="GeneID" id="107921591"/>
<organism evidence="1 2">
    <name type="scientific">Gossypium hirsutum</name>
    <name type="common">Upland cotton</name>
    <name type="synonym">Gossypium mexicanum</name>
    <dbReference type="NCBI Taxonomy" id="3635"/>
    <lineage>
        <taxon>Eukaryota</taxon>
        <taxon>Viridiplantae</taxon>
        <taxon>Streptophyta</taxon>
        <taxon>Embryophyta</taxon>
        <taxon>Tracheophyta</taxon>
        <taxon>Spermatophyta</taxon>
        <taxon>Magnoliopsida</taxon>
        <taxon>eudicotyledons</taxon>
        <taxon>Gunneridae</taxon>
        <taxon>Pentapetalae</taxon>
        <taxon>rosids</taxon>
        <taxon>malvids</taxon>
        <taxon>Malvales</taxon>
        <taxon>Malvaceae</taxon>
        <taxon>Malvoideae</taxon>
        <taxon>Gossypium</taxon>
    </lineage>
</organism>
<evidence type="ECO:0000313" key="2">
    <source>
        <dbReference type="RefSeq" id="XP_016706911.1"/>
    </source>
</evidence>
<reference evidence="2" key="2">
    <citation type="submission" date="2025-08" db="UniProtKB">
        <authorList>
            <consortium name="RefSeq"/>
        </authorList>
    </citation>
    <scope>IDENTIFICATION</scope>
</reference>
<reference evidence="1" key="1">
    <citation type="journal article" date="2020" name="Nat. Genet.">
        <title>Genomic diversifications of five Gossypium allopolyploid species and their impact on cotton improvement.</title>
        <authorList>
            <person name="Chen Z.J."/>
            <person name="Sreedasyam A."/>
            <person name="Ando A."/>
            <person name="Song Q."/>
            <person name="De Santiago L.M."/>
            <person name="Hulse-Kemp A.M."/>
            <person name="Ding M."/>
            <person name="Ye W."/>
            <person name="Kirkbride R.C."/>
            <person name="Jenkins J."/>
            <person name="Plott C."/>
            <person name="Lovell J."/>
            <person name="Lin Y.M."/>
            <person name="Vaughn R."/>
            <person name="Liu B."/>
            <person name="Simpson S."/>
            <person name="Scheffler B.E."/>
            <person name="Wen L."/>
            <person name="Saski C.A."/>
            <person name="Grover C.E."/>
            <person name="Hu G."/>
            <person name="Conover J.L."/>
            <person name="Carlson J.W."/>
            <person name="Shu S."/>
            <person name="Boston L.B."/>
            <person name="Williams M."/>
            <person name="Peterson D.G."/>
            <person name="McGee K."/>
            <person name="Jones D.C."/>
            <person name="Wendel J.F."/>
            <person name="Stelly D.M."/>
            <person name="Grimwood J."/>
            <person name="Schmutz J."/>
        </authorList>
    </citation>
    <scope>NUCLEOTIDE SEQUENCE [LARGE SCALE GENOMIC DNA]</scope>
    <source>
        <strain evidence="1">cv. TM-1</strain>
    </source>
</reference>
<dbReference type="RefSeq" id="XP_016706911.1">
    <property type="nucleotide sequence ID" value="XM_016851422.1"/>
</dbReference>